<feature type="region of interest" description="Disordered" evidence="1">
    <location>
        <begin position="1"/>
        <end position="34"/>
    </location>
</feature>
<evidence type="ECO:0000313" key="3">
    <source>
        <dbReference type="Proteomes" id="UP000306050"/>
    </source>
</evidence>
<keyword evidence="3" id="KW-1185">Reference proteome</keyword>
<dbReference type="OrthoDB" id="3361157at2759"/>
<name>A0A4U7L1N6_9BASI</name>
<gene>
    <name evidence="2" type="ORF">EX895_000708</name>
</gene>
<sequence length="405" mass="43072">MSIETPAKRQRTGAASSSLPRKPSRTQLSREQRESIRHAKYLENGISVLEQLGSMRKGNAEQYQIAWSPHNVLATASNTRRASSESAGGHVVVQYPLASTSKLSLKPSCLYPDQPSFIPSPAGSSQLRNGSAAATTAITQTQPIRYDDPRHISFSPCGYYLCALFPAIPVETLQQDPSIASSEGAALLPNGLAPGTGPISAPAMNANVNIASSHPATTLSQNGDTSSASAATAAAAKTSDFPLSRPLSQLCFWSRAETGALNDWKLIQSFQVDATYTRSQSLATAKADNVLKVNDKGQPIVADGSRASPSSGEPVKDNSTLRGGVKQLVWLNRRRNIVLSSPSSSSSHYGANVFSRLAARGPRILPTASASMEDSGPDQDVALVVFGRQAFAHYARFHPRSRRAS</sequence>
<evidence type="ECO:0000256" key="1">
    <source>
        <dbReference type="SAM" id="MobiDB-lite"/>
    </source>
</evidence>
<organism evidence="2 3">
    <name type="scientific">Sporisorium graminicola</name>
    <dbReference type="NCBI Taxonomy" id="280036"/>
    <lineage>
        <taxon>Eukaryota</taxon>
        <taxon>Fungi</taxon>
        <taxon>Dikarya</taxon>
        <taxon>Basidiomycota</taxon>
        <taxon>Ustilaginomycotina</taxon>
        <taxon>Ustilaginomycetes</taxon>
        <taxon>Ustilaginales</taxon>
        <taxon>Ustilaginaceae</taxon>
        <taxon>Sporisorium</taxon>
    </lineage>
</organism>
<protein>
    <submittedName>
        <fullName evidence="2">Uncharacterized protein</fullName>
    </submittedName>
</protein>
<feature type="compositionally biased region" description="Polar residues" evidence="1">
    <location>
        <begin position="307"/>
        <end position="319"/>
    </location>
</feature>
<feature type="region of interest" description="Disordered" evidence="1">
    <location>
        <begin position="300"/>
        <end position="319"/>
    </location>
</feature>
<proteinExistence type="predicted"/>
<dbReference type="Proteomes" id="UP000306050">
    <property type="component" value="Chromosome SGRAM_1"/>
</dbReference>
<accession>A0A4U7L1N6</accession>
<evidence type="ECO:0000313" key="2">
    <source>
        <dbReference type="EMBL" id="TKY90710.1"/>
    </source>
</evidence>
<feature type="compositionally biased region" description="Polar residues" evidence="1">
    <location>
        <begin position="13"/>
        <end position="27"/>
    </location>
</feature>
<dbReference type="KEGG" id="sgra:EX895_000708"/>
<dbReference type="GeneID" id="40723603"/>
<comment type="caution">
    <text evidence="2">The sequence shown here is derived from an EMBL/GenBank/DDBJ whole genome shotgun (WGS) entry which is preliminary data.</text>
</comment>
<reference evidence="2 3" key="1">
    <citation type="submission" date="2019-05" db="EMBL/GenBank/DDBJ databases">
        <title>Sporisorium graminicola CBS 10092 draft sequencing and annotation.</title>
        <authorList>
            <person name="Solano-Gonzalez S."/>
            <person name="Caddick M.X."/>
            <person name="Darby A."/>
        </authorList>
    </citation>
    <scope>NUCLEOTIDE SEQUENCE [LARGE SCALE GENOMIC DNA]</scope>
    <source>
        <strain evidence="2 3">CBS 10092</strain>
    </source>
</reference>
<dbReference type="RefSeq" id="XP_029742695.1">
    <property type="nucleotide sequence ID" value="XM_029881309.1"/>
</dbReference>
<dbReference type="EMBL" id="SRRM01000002">
    <property type="protein sequence ID" value="TKY90710.1"/>
    <property type="molecule type" value="Genomic_DNA"/>
</dbReference>
<dbReference type="AlphaFoldDB" id="A0A4U7L1N6"/>